<dbReference type="InterPro" id="IPR051882">
    <property type="entry name" value="ATF_bZIP_TF"/>
</dbReference>
<comment type="caution">
    <text evidence="8">The sequence shown here is derived from an EMBL/GenBank/DDBJ whole genome shotgun (WGS) entry which is preliminary data.</text>
</comment>
<dbReference type="CDD" id="cd14812">
    <property type="entry name" value="bZIP_u3"/>
    <property type="match status" value="1"/>
</dbReference>
<evidence type="ECO:0000256" key="6">
    <source>
        <dbReference type="SAM" id="MobiDB-lite"/>
    </source>
</evidence>
<dbReference type="SUPFAM" id="SSF57959">
    <property type="entry name" value="Leucine zipper domain"/>
    <property type="match status" value="1"/>
</dbReference>
<keyword evidence="2" id="KW-0805">Transcription regulation</keyword>
<evidence type="ECO:0000256" key="1">
    <source>
        <dbReference type="ARBA" id="ARBA00004167"/>
    </source>
</evidence>
<organism evidence="8 9">
    <name type="scientific">Rhizoctonia solani</name>
    <dbReference type="NCBI Taxonomy" id="456999"/>
    <lineage>
        <taxon>Eukaryota</taxon>
        <taxon>Fungi</taxon>
        <taxon>Dikarya</taxon>
        <taxon>Basidiomycota</taxon>
        <taxon>Agaricomycotina</taxon>
        <taxon>Agaricomycetes</taxon>
        <taxon>Cantharellales</taxon>
        <taxon>Ceratobasidiaceae</taxon>
        <taxon>Rhizoctonia</taxon>
    </lineage>
</organism>
<accession>A0A8H3BA58</accession>
<feature type="region of interest" description="Disordered" evidence="6">
    <location>
        <begin position="462"/>
        <end position="496"/>
    </location>
</feature>
<dbReference type="Pfam" id="PF00170">
    <property type="entry name" value="bZIP_1"/>
    <property type="match status" value="1"/>
</dbReference>
<keyword evidence="3" id="KW-0238">DNA-binding</keyword>
<dbReference type="PANTHER" id="PTHR46164">
    <property type="entry name" value="ATF6, ISOFORM C"/>
    <property type="match status" value="1"/>
</dbReference>
<feature type="compositionally biased region" description="Low complexity" evidence="6">
    <location>
        <begin position="147"/>
        <end position="166"/>
    </location>
</feature>
<dbReference type="EMBL" id="CAJMWX010001040">
    <property type="protein sequence ID" value="CAE6450917.1"/>
    <property type="molecule type" value="Genomic_DNA"/>
</dbReference>
<feature type="compositionally biased region" description="Low complexity" evidence="6">
    <location>
        <begin position="462"/>
        <end position="491"/>
    </location>
</feature>
<dbReference type="PANTHER" id="PTHR46164:SF3">
    <property type="entry name" value="ATF6, ISOFORM C"/>
    <property type="match status" value="1"/>
</dbReference>
<proteinExistence type="predicted"/>
<gene>
    <name evidence="8" type="ORF">RDB_LOCUS69243</name>
</gene>
<feature type="domain" description="BZIP" evidence="7">
    <location>
        <begin position="199"/>
        <end position="242"/>
    </location>
</feature>
<dbReference type="GO" id="GO:0030968">
    <property type="term" value="P:endoplasmic reticulum unfolded protein response"/>
    <property type="evidence" value="ECO:0007669"/>
    <property type="project" value="TreeGrafter"/>
</dbReference>
<dbReference type="InterPro" id="IPR046347">
    <property type="entry name" value="bZIP_sf"/>
</dbReference>
<evidence type="ECO:0000256" key="2">
    <source>
        <dbReference type="ARBA" id="ARBA00023015"/>
    </source>
</evidence>
<name>A0A8H3BA58_9AGAM</name>
<evidence type="ECO:0000313" key="9">
    <source>
        <dbReference type="Proteomes" id="UP000663888"/>
    </source>
</evidence>
<dbReference type="GO" id="GO:0000981">
    <property type="term" value="F:DNA-binding transcription factor activity, RNA polymerase II-specific"/>
    <property type="evidence" value="ECO:0007669"/>
    <property type="project" value="TreeGrafter"/>
</dbReference>
<dbReference type="AlphaFoldDB" id="A0A8H3BA58"/>
<reference evidence="8" key="1">
    <citation type="submission" date="2021-01" db="EMBL/GenBank/DDBJ databases">
        <authorList>
            <person name="Kaushik A."/>
        </authorList>
    </citation>
    <scope>NUCLEOTIDE SEQUENCE</scope>
    <source>
        <strain evidence="8">AG4-R118</strain>
    </source>
</reference>
<keyword evidence="4" id="KW-0804">Transcription</keyword>
<evidence type="ECO:0000256" key="3">
    <source>
        <dbReference type="ARBA" id="ARBA00023125"/>
    </source>
</evidence>
<evidence type="ECO:0000256" key="5">
    <source>
        <dbReference type="ARBA" id="ARBA00023242"/>
    </source>
</evidence>
<dbReference type="Gene3D" id="1.20.5.170">
    <property type="match status" value="1"/>
</dbReference>
<comment type="subcellular location">
    <subcellularLocation>
        <location evidence="1">Membrane</location>
        <topology evidence="1">Single-pass membrane protein</topology>
    </subcellularLocation>
</comment>
<dbReference type="GO" id="GO:0016020">
    <property type="term" value="C:membrane"/>
    <property type="evidence" value="ECO:0007669"/>
    <property type="project" value="UniProtKB-SubCell"/>
</dbReference>
<feature type="region of interest" description="Disordered" evidence="6">
    <location>
        <begin position="135"/>
        <end position="166"/>
    </location>
</feature>
<evidence type="ECO:0000313" key="8">
    <source>
        <dbReference type="EMBL" id="CAE6450917.1"/>
    </source>
</evidence>
<feature type="region of interest" description="Disordered" evidence="6">
    <location>
        <begin position="304"/>
        <end position="332"/>
    </location>
</feature>
<protein>
    <recommendedName>
        <fullName evidence="7">BZIP domain-containing protein</fullName>
    </recommendedName>
</protein>
<dbReference type="InterPro" id="IPR004827">
    <property type="entry name" value="bZIP"/>
</dbReference>
<dbReference type="Proteomes" id="UP000663888">
    <property type="component" value="Unassembled WGS sequence"/>
</dbReference>
<feature type="region of interest" description="Disordered" evidence="6">
    <location>
        <begin position="542"/>
        <end position="561"/>
    </location>
</feature>
<evidence type="ECO:0000256" key="4">
    <source>
        <dbReference type="ARBA" id="ARBA00023163"/>
    </source>
</evidence>
<feature type="region of interest" description="Disordered" evidence="6">
    <location>
        <begin position="240"/>
        <end position="259"/>
    </location>
</feature>
<evidence type="ECO:0000259" key="7">
    <source>
        <dbReference type="PROSITE" id="PS50217"/>
    </source>
</evidence>
<dbReference type="GO" id="GO:0000978">
    <property type="term" value="F:RNA polymerase II cis-regulatory region sequence-specific DNA binding"/>
    <property type="evidence" value="ECO:0007669"/>
    <property type="project" value="TreeGrafter"/>
</dbReference>
<dbReference type="GO" id="GO:0005634">
    <property type="term" value="C:nucleus"/>
    <property type="evidence" value="ECO:0007669"/>
    <property type="project" value="TreeGrafter"/>
</dbReference>
<dbReference type="PROSITE" id="PS50217">
    <property type="entry name" value="BZIP"/>
    <property type="match status" value="1"/>
</dbReference>
<keyword evidence="5" id="KW-0539">Nucleus</keyword>
<feature type="compositionally biased region" description="Basic and acidic residues" evidence="6">
    <location>
        <begin position="321"/>
        <end position="332"/>
    </location>
</feature>
<sequence>MAHMALPTPYYDDHEQLLQAFNDRFNAWNPIPQTPMHTQPRPQFGFPGAEQFAAAITQHAMQFKMPSPPVSPSLPGSSYSIDMSPNGFVSMASVMPPRNDTVFGWNSVSVSQAETLDVGHKPAEPTLSAVLRSRSCLKRPASPSPTPSLSSSTSSTSPAPMQPEVATAVSSAAAAAAAPKRARTQISSKDFVPPDVTGLSKREARLVKNRAAAFLSRQRKREEFEELEKHCQELERDVARLKAGQSQSPSKKLKSDECEPSQDVLAELAQLRESNAQLAAQNAQLSAQNAQLAAENARLTQREVCPKVEDEESSLLLSEPTGRREKESKEKHGTGSVALMVLMISLSLLGKPLASGMSNARAKAPMSLHTPSAPQPSSTFDYVLPRTNTDYEWLTSPTDLDHDDFSSIPPVSLSTSPQSPATRTLTVQGLETLDIPTDIRDFNFSMDVDERDARNVVLAVSNANSQSSSSSSSGMSTLSSPSSASISTLDSVWPEPSVDSTMTMLGGDYMSYDYDSDIFAPVSTAPKQSPPIPGTRRMTVAVVPPSQDGSGRWSVEVKESL</sequence>